<dbReference type="Pfam" id="PF11159">
    <property type="entry name" value="DUF2939"/>
    <property type="match status" value="1"/>
</dbReference>
<feature type="region of interest" description="Disordered" evidence="1">
    <location>
        <begin position="122"/>
        <end position="147"/>
    </location>
</feature>
<keyword evidence="4" id="KW-1185">Reference proteome</keyword>
<gene>
    <name evidence="3" type="ORF">GTQ55_01095</name>
    <name evidence="2" type="ORF">HNQ53_001760</name>
</gene>
<dbReference type="EMBL" id="JACHHR010000002">
    <property type="protein sequence ID" value="MBB5211542.1"/>
    <property type="molecule type" value="Genomic_DNA"/>
</dbReference>
<evidence type="ECO:0000256" key="1">
    <source>
        <dbReference type="SAM" id="MobiDB-lite"/>
    </source>
</evidence>
<organism evidence="2 5">
    <name type="scientific">Microbulbifer hydrolyticus</name>
    <dbReference type="NCBI Taxonomy" id="48074"/>
    <lineage>
        <taxon>Bacteria</taxon>
        <taxon>Pseudomonadati</taxon>
        <taxon>Pseudomonadota</taxon>
        <taxon>Gammaproteobacteria</taxon>
        <taxon>Cellvibrionales</taxon>
        <taxon>Microbulbiferaceae</taxon>
        <taxon>Microbulbifer</taxon>
    </lineage>
</organism>
<sequence length="205" mass="22752">MGKWLLRAGLVLILLAGSYAALPWYSARQLIEAAHHEDMAGLARYVDFPRLRMNIRARLKSELQESMGAELPPELGGLFSAGADMLLGPLLDRLISPEGISDLIQGRKDWREFERDLERAFGNTGRTPAPTQPPETPSIGVGGAGAHEHGHRWKLSHWHFSGLNSVEVICGNQGDASSVKLILQRKGLRWQLVDLYLINGQQTER</sequence>
<reference evidence="2 5" key="2">
    <citation type="submission" date="2020-08" db="EMBL/GenBank/DDBJ databases">
        <title>Genomic Encyclopedia of Type Strains, Phase IV (KMG-IV): sequencing the most valuable type-strain genomes for metagenomic binning, comparative biology and taxonomic classification.</title>
        <authorList>
            <person name="Goeker M."/>
        </authorList>
    </citation>
    <scope>NUCLEOTIDE SEQUENCE [LARGE SCALE GENOMIC DNA]</scope>
    <source>
        <strain evidence="2 5">DSM 11525</strain>
    </source>
</reference>
<name>A0A6P1T4P3_9GAMM</name>
<dbReference type="Proteomes" id="UP000563601">
    <property type="component" value="Unassembled WGS sequence"/>
</dbReference>
<dbReference type="OrthoDB" id="5739641at2"/>
<dbReference type="EMBL" id="CP047491">
    <property type="protein sequence ID" value="QHQ37718.1"/>
    <property type="molecule type" value="Genomic_DNA"/>
</dbReference>
<dbReference type="RefSeq" id="WP_161857056.1">
    <property type="nucleotide sequence ID" value="NZ_CP047491.1"/>
</dbReference>
<dbReference type="InterPro" id="IPR021330">
    <property type="entry name" value="DUF2939"/>
</dbReference>
<evidence type="ECO:0000313" key="4">
    <source>
        <dbReference type="Proteomes" id="UP000464675"/>
    </source>
</evidence>
<evidence type="ECO:0000313" key="3">
    <source>
        <dbReference type="EMBL" id="QHQ37718.1"/>
    </source>
</evidence>
<protein>
    <submittedName>
        <fullName evidence="3">DUF2939 domain-containing protein</fullName>
    </submittedName>
</protein>
<dbReference type="AlphaFoldDB" id="A0A6P1T4P3"/>
<proteinExistence type="predicted"/>
<evidence type="ECO:0000313" key="2">
    <source>
        <dbReference type="EMBL" id="MBB5211542.1"/>
    </source>
</evidence>
<reference evidence="3 4" key="1">
    <citation type="submission" date="2020-01" db="EMBL/GenBank/DDBJ databases">
        <title>The possibility of degradation of plastic by Microbulbifer hydrolyticus IRE-31.</title>
        <authorList>
            <person name="Liu L."/>
        </authorList>
    </citation>
    <scope>NUCLEOTIDE SEQUENCE [LARGE SCALE GENOMIC DNA]</scope>
    <source>
        <strain evidence="3 4">IRE-31</strain>
    </source>
</reference>
<accession>A0A6P1T4P3</accession>
<dbReference type="Proteomes" id="UP000464675">
    <property type="component" value="Chromosome"/>
</dbReference>
<evidence type="ECO:0000313" key="5">
    <source>
        <dbReference type="Proteomes" id="UP000563601"/>
    </source>
</evidence>